<comment type="caution">
    <text evidence="4">The sequence shown here is derived from an EMBL/GenBank/DDBJ whole genome shotgun (WGS) entry which is preliminary data.</text>
</comment>
<name>A0ABT6B7A2_9GAMM</name>
<organism evidence="4 5">
    <name type="scientific">Luteibacter sahnii</name>
    <dbReference type="NCBI Taxonomy" id="3021977"/>
    <lineage>
        <taxon>Bacteria</taxon>
        <taxon>Pseudomonadati</taxon>
        <taxon>Pseudomonadota</taxon>
        <taxon>Gammaproteobacteria</taxon>
        <taxon>Lysobacterales</taxon>
        <taxon>Rhodanobacteraceae</taxon>
        <taxon>Luteibacter</taxon>
    </lineage>
</organism>
<dbReference type="Gene3D" id="3.40.50.2000">
    <property type="entry name" value="Glycogen Phosphorylase B"/>
    <property type="match status" value="2"/>
</dbReference>
<feature type="domain" description="Glycosyltransferase subfamily 4-like N-terminal" evidence="3">
    <location>
        <begin position="28"/>
        <end position="196"/>
    </location>
</feature>
<evidence type="ECO:0000313" key="4">
    <source>
        <dbReference type="EMBL" id="MDF4023920.1"/>
    </source>
</evidence>
<dbReference type="EMBL" id="JARJJS010000001">
    <property type="protein sequence ID" value="MDF4023920.1"/>
    <property type="molecule type" value="Genomic_DNA"/>
</dbReference>
<dbReference type="GO" id="GO:0016757">
    <property type="term" value="F:glycosyltransferase activity"/>
    <property type="evidence" value="ECO:0007669"/>
    <property type="project" value="UniProtKB-KW"/>
</dbReference>
<dbReference type="PANTHER" id="PTHR12526">
    <property type="entry name" value="GLYCOSYLTRANSFERASE"/>
    <property type="match status" value="1"/>
</dbReference>
<dbReference type="Proteomes" id="UP001528850">
    <property type="component" value="Unassembled WGS sequence"/>
</dbReference>
<sequence>MTDPGRPRLIVLATTYPRWHGDHEPGFVHELARRLTGRFDVVAVVPHAKGAKRREILDGVSVVRYRYGADRWETLVQDGGITTHLRRSPWKWLLVPGFFLMQWLTARRFADDRTVVHAHWIVLPGIVARLLRRPYLVTSHGADLFALRGRWPVRLKRWVMARASATTVVSRSMLPLATALGGRAVPIVAPMGVDLATRFTPDAAAAREPDHLLFVGRLVEKKGIDILIDALPAIRASRPSVRLSIVGHGPLLPSLQARVVQRGLSSAVTFVGPVPSASLPAWYRRASLFVSPFRPADSGDQEGLGLVLVEALGCGCPVVTTDVPAVGDVADDMAGVTRVAAGQADALAQAVLARLEAGPSMGPLATRDLLLERFDWDRVASRYAGLLDGVGSAPP</sequence>
<dbReference type="Pfam" id="PF13439">
    <property type="entry name" value="Glyco_transf_4"/>
    <property type="match status" value="1"/>
</dbReference>
<protein>
    <submittedName>
        <fullName evidence="4">Glycosyltransferase</fullName>
        <ecNumber evidence="4">2.4.-.-</ecNumber>
    </submittedName>
</protein>
<proteinExistence type="predicted"/>
<evidence type="ECO:0000259" key="3">
    <source>
        <dbReference type="Pfam" id="PF13439"/>
    </source>
</evidence>
<keyword evidence="2 4" id="KW-0808">Transferase</keyword>
<keyword evidence="1 4" id="KW-0328">Glycosyltransferase</keyword>
<dbReference type="Pfam" id="PF13692">
    <property type="entry name" value="Glyco_trans_1_4"/>
    <property type="match status" value="1"/>
</dbReference>
<evidence type="ECO:0000256" key="1">
    <source>
        <dbReference type="ARBA" id="ARBA00022676"/>
    </source>
</evidence>
<dbReference type="SUPFAM" id="SSF53756">
    <property type="entry name" value="UDP-Glycosyltransferase/glycogen phosphorylase"/>
    <property type="match status" value="1"/>
</dbReference>
<accession>A0ABT6B7A2</accession>
<dbReference type="PANTHER" id="PTHR12526:SF510">
    <property type="entry name" value="D-INOSITOL 3-PHOSPHATE GLYCOSYLTRANSFERASE"/>
    <property type="match status" value="1"/>
</dbReference>
<dbReference type="InterPro" id="IPR028098">
    <property type="entry name" value="Glyco_trans_4-like_N"/>
</dbReference>
<evidence type="ECO:0000256" key="2">
    <source>
        <dbReference type="ARBA" id="ARBA00022679"/>
    </source>
</evidence>
<dbReference type="EC" id="2.4.-.-" evidence="4"/>
<gene>
    <name evidence="4" type="ORF">P3W24_02885</name>
</gene>
<reference evidence="4 5" key="1">
    <citation type="journal article" date="2024" name="Curr. Microbiol.">
        <title>Luteibacter sahnii sp. nov., A Novel Yellow-Colored Xanthomonadin Pigment Producing Probiotic Bacterium from Healthy Rice Seed Microbiome.</title>
        <authorList>
            <person name="Jaiswal G."/>
            <person name="Rana R."/>
            <person name="Nayak P.K."/>
            <person name="Chouhan R."/>
            <person name="Gandhi S.G."/>
            <person name="Patel H.K."/>
            <person name="Patil P.B."/>
        </authorList>
    </citation>
    <scope>NUCLEOTIDE SEQUENCE [LARGE SCALE GENOMIC DNA]</scope>
    <source>
        <strain evidence="4 5">PPL201</strain>
    </source>
</reference>
<keyword evidence="5" id="KW-1185">Reference proteome</keyword>
<evidence type="ECO:0000313" key="5">
    <source>
        <dbReference type="Proteomes" id="UP001528850"/>
    </source>
</evidence>